<accession>A0A1G2L7S0</accession>
<protein>
    <submittedName>
        <fullName evidence="1">Uncharacterized protein</fullName>
    </submittedName>
</protein>
<organism evidence="1 2">
    <name type="scientific">Candidatus Sungbacteria bacterium RIFCSPLOWO2_01_FULL_47_10</name>
    <dbReference type="NCBI Taxonomy" id="1802276"/>
    <lineage>
        <taxon>Bacteria</taxon>
        <taxon>Candidatus Sungiibacteriota</taxon>
    </lineage>
</organism>
<name>A0A1G2L7S0_9BACT</name>
<comment type="caution">
    <text evidence="1">The sequence shown here is derived from an EMBL/GenBank/DDBJ whole genome shotgun (WGS) entry which is preliminary data.</text>
</comment>
<evidence type="ECO:0000313" key="1">
    <source>
        <dbReference type="EMBL" id="OHA07685.1"/>
    </source>
</evidence>
<dbReference type="AlphaFoldDB" id="A0A1G2L7S0"/>
<evidence type="ECO:0000313" key="2">
    <source>
        <dbReference type="Proteomes" id="UP000177982"/>
    </source>
</evidence>
<sequence length="110" mass="12153">MSDALSDIAHDEERLERVGNYLAALYKYLAAPTPDGFTNVVSLARHLDSLRGRGYWTGETTESVGVEERLERLAAGDHEAWKEFLGRLSGSAEHAEFKKLSPFREGGTNG</sequence>
<gene>
    <name evidence="1" type="ORF">A2934_05920</name>
</gene>
<proteinExistence type="predicted"/>
<dbReference type="EMBL" id="MHQO01000005">
    <property type="protein sequence ID" value="OHA07685.1"/>
    <property type="molecule type" value="Genomic_DNA"/>
</dbReference>
<dbReference type="Proteomes" id="UP000177982">
    <property type="component" value="Unassembled WGS sequence"/>
</dbReference>
<reference evidence="1 2" key="1">
    <citation type="journal article" date="2016" name="Nat. Commun.">
        <title>Thousands of microbial genomes shed light on interconnected biogeochemical processes in an aquifer system.</title>
        <authorList>
            <person name="Anantharaman K."/>
            <person name="Brown C.T."/>
            <person name="Hug L.A."/>
            <person name="Sharon I."/>
            <person name="Castelle C.J."/>
            <person name="Probst A.J."/>
            <person name="Thomas B.C."/>
            <person name="Singh A."/>
            <person name="Wilkins M.J."/>
            <person name="Karaoz U."/>
            <person name="Brodie E.L."/>
            <person name="Williams K.H."/>
            <person name="Hubbard S.S."/>
            <person name="Banfield J.F."/>
        </authorList>
    </citation>
    <scope>NUCLEOTIDE SEQUENCE [LARGE SCALE GENOMIC DNA]</scope>
</reference>